<reference evidence="12" key="1">
    <citation type="submission" date="2013-08" db="EMBL/GenBank/DDBJ databases">
        <title>Gene expansion shapes genome architecture in the human pathogen Lichtheimia corymbifera: an evolutionary genomics analysis in the ancient terrestrial Mucorales (Mucoromycotina).</title>
        <authorList>
            <person name="Schwartze V.U."/>
            <person name="Winter S."/>
            <person name="Shelest E."/>
            <person name="Marcet-Houben M."/>
            <person name="Horn F."/>
            <person name="Wehner S."/>
            <person name="Hoffmann K."/>
            <person name="Riege K."/>
            <person name="Sammeth M."/>
            <person name="Nowrousian M."/>
            <person name="Valiante V."/>
            <person name="Linde J."/>
            <person name="Jacobsen I.D."/>
            <person name="Marz M."/>
            <person name="Brakhage A.A."/>
            <person name="Gabaldon T."/>
            <person name="Bocker S."/>
            <person name="Voigt K."/>
        </authorList>
    </citation>
    <scope>NUCLEOTIDE SEQUENCE [LARGE SCALE GENOMIC DNA]</scope>
    <source>
        <strain evidence="12">FSU 9682</strain>
    </source>
</reference>
<dbReference type="InterPro" id="IPR004009">
    <property type="entry name" value="SH3_Myosin"/>
</dbReference>
<evidence type="ECO:0000259" key="10">
    <source>
        <dbReference type="PROSITE" id="PS51456"/>
    </source>
</evidence>
<evidence type="ECO:0000256" key="3">
    <source>
        <dbReference type="ARBA" id="ARBA00022840"/>
    </source>
</evidence>
<dbReference type="InterPro" id="IPR001609">
    <property type="entry name" value="Myosin_head_motor_dom-like"/>
</dbReference>
<dbReference type="GO" id="GO:0051015">
    <property type="term" value="F:actin filament binding"/>
    <property type="evidence" value="ECO:0007669"/>
    <property type="project" value="InterPro"/>
</dbReference>
<feature type="compositionally biased region" description="Basic and acidic residues" evidence="9">
    <location>
        <begin position="1045"/>
        <end position="1054"/>
    </location>
</feature>
<dbReference type="Gene3D" id="2.30.30.360">
    <property type="entry name" value="Myosin S1 fragment, N-terminal"/>
    <property type="match status" value="1"/>
</dbReference>
<dbReference type="InterPro" id="IPR036961">
    <property type="entry name" value="Kinesin_motor_dom_sf"/>
</dbReference>
<dbReference type="STRING" id="1263082.A0A068SBN6"/>
<evidence type="ECO:0000256" key="7">
    <source>
        <dbReference type="ARBA" id="ARBA00023203"/>
    </source>
</evidence>
<feature type="compositionally biased region" description="Polar residues" evidence="9">
    <location>
        <begin position="1073"/>
        <end position="1082"/>
    </location>
</feature>
<keyword evidence="3 8" id="KW-0067">ATP-binding</keyword>
<dbReference type="FunFam" id="1.10.10.820:FF:000001">
    <property type="entry name" value="Myosin heavy chain"/>
    <property type="match status" value="1"/>
</dbReference>
<dbReference type="SMART" id="SM00242">
    <property type="entry name" value="MYSc"/>
    <property type="match status" value="1"/>
</dbReference>
<accession>A0A068SBN6</accession>
<dbReference type="GO" id="GO:0007015">
    <property type="term" value="P:actin filament organization"/>
    <property type="evidence" value="ECO:0007669"/>
    <property type="project" value="TreeGrafter"/>
</dbReference>
<dbReference type="FunFam" id="3.40.850.10:FF:000101">
    <property type="entry name" value="Slow myosin heavy chain 2"/>
    <property type="match status" value="1"/>
</dbReference>
<dbReference type="Pfam" id="PF02736">
    <property type="entry name" value="Myosin_N"/>
    <property type="match status" value="1"/>
</dbReference>
<dbReference type="PRINTS" id="PR00193">
    <property type="entry name" value="MYOSINHEAVY"/>
</dbReference>
<dbReference type="GO" id="GO:0005737">
    <property type="term" value="C:cytoplasm"/>
    <property type="evidence" value="ECO:0007669"/>
    <property type="project" value="TreeGrafter"/>
</dbReference>
<keyword evidence="13" id="KW-1185">Reference proteome</keyword>
<dbReference type="InterPro" id="IPR008989">
    <property type="entry name" value="Myosin_S1_N"/>
</dbReference>
<dbReference type="PROSITE" id="PS51844">
    <property type="entry name" value="SH3_LIKE"/>
    <property type="match status" value="1"/>
</dbReference>
<dbReference type="Proteomes" id="UP000027586">
    <property type="component" value="Unassembled WGS sequence"/>
</dbReference>
<dbReference type="VEuPathDB" id="FungiDB:LCOR_10082.1"/>
<dbReference type="InterPro" id="IPR027417">
    <property type="entry name" value="P-loop_NTPase"/>
</dbReference>
<feature type="binding site" evidence="8">
    <location>
        <begin position="196"/>
        <end position="203"/>
    </location>
    <ligand>
        <name>ATP</name>
        <dbReference type="ChEBI" id="CHEBI:30616"/>
    </ligand>
</feature>
<sequence>MMITHTPSPPPRRNSQTPMGGSFIHSHGTKVFVPHRIDHVQDAVNQARFSERRWVWVQDEEYAYIRAHVLNENGSKVEVELENGMSCLVPSDKVYAMNPPKFDRVEDMAELTHLNEPSVIHNLTLRYHAGEIYTYSGLFLVAVNPYRKLGIYSQEYIQSYKGRRRGELSPHIYAVADQAYHDMVQDHEDQSILITGESGAGKTENTKIVIQYLAAVANSVKSNQATQLAQQILQANPILEAFGNAQTIRNNNSSRFGKFIRIKFNTRAQISGANIEWYLLEKSRVHQQSIKERNYHIFYQLLSADQELKDQLWLTQPADFNFTKRSKFTIEGVDDAVEFQNLMNAFEIMGLSKEEVHNFLRIVAAVLHLGNINVTPDSRGDRADVRDLKSIERVCDLLGIPSNEFKSSLLMPRIKAGRDWVTQAKSYTQVCASLDAIAKALYERNFASLVERVNQALDGNKSSQKTRFIGVLDIAGFEIFEINSFEQLCINYTNEKLQQFFNHSMFELEQQEYKKQKIEWSYIDFGLDLQPTIDLIEKSKPRGILSCLEEECVLPKGSDKRFLEKLNEVWAGSSDQQSNGSTKYKPVRFKEGFVVKHYAGNVEYSTNGWIDKNKDPLNEDITRLLARSTVSHVASLFDEYLTDNEMIPGTPTSLDTPTKDTLLKLRKGTGSFQTVGQRHKQQLLSLMRTLDETHPHFVRCMLPNNRKRSGEIQPKLVLDQLRCNGVLEGIRICRKGFPNRLSFDEFRKRYELLCPNLKMDGHTYGRAACQALLEAMQVDPERYRLGTSKVFFKATVLAELEEIRDRYVSNYMTNFQAMCRRYIARQRITRKARQTEAIKVMQRNARIYVTLREWPWWKLYSKLRSVGAAYRTETQIRERDQKITQQKAQLDEQQARIEQLQQQITQQQTEHADRTQGMEQEFKESKQALLDKLAGAEERMDAMNQALESSQQENEAQAAMIMRLHKDIRECNDDNESLAKQCQSLRSTNETLSARVEYLENDTAREHDATIERLKQEIAQLQAERDQANQCLKEKETECNQLQEERDQANEQLKETSSQLEESKRRGQELEEQIQQMQSNNDSLQANWKDLALALKAEASEAKARSNRLEEMVTKFALS</sequence>
<feature type="region of interest" description="Actin-binding" evidence="8">
    <location>
        <begin position="683"/>
        <end position="705"/>
    </location>
</feature>
<dbReference type="Gene3D" id="1.10.287.1490">
    <property type="match status" value="1"/>
</dbReference>
<dbReference type="OrthoDB" id="6108017at2759"/>
<name>A0A068SBN6_9FUNG</name>
<feature type="region of interest" description="Disordered" evidence="9">
    <location>
        <begin position="1"/>
        <end position="20"/>
    </location>
</feature>
<dbReference type="Gene3D" id="3.40.850.10">
    <property type="entry name" value="Kinesin motor domain"/>
    <property type="match status" value="1"/>
</dbReference>
<evidence type="ECO:0000256" key="5">
    <source>
        <dbReference type="ARBA" id="ARBA00023123"/>
    </source>
</evidence>
<gene>
    <name evidence="12" type="ORF">LCOR_10082.1</name>
</gene>
<dbReference type="GO" id="GO:0016459">
    <property type="term" value="C:myosin complex"/>
    <property type="evidence" value="ECO:0007669"/>
    <property type="project" value="UniProtKB-KW"/>
</dbReference>
<protein>
    <submittedName>
        <fullName evidence="12">Myosin type ii heavy chain</fullName>
    </submittedName>
</protein>
<dbReference type="Gene3D" id="3.30.70.1590">
    <property type="match status" value="1"/>
</dbReference>
<evidence type="ECO:0000313" key="12">
    <source>
        <dbReference type="EMBL" id="CDH59257.1"/>
    </source>
</evidence>
<evidence type="ECO:0000259" key="11">
    <source>
        <dbReference type="PROSITE" id="PS51844"/>
    </source>
</evidence>
<dbReference type="CDD" id="cd01377">
    <property type="entry name" value="MYSc_class_II"/>
    <property type="match status" value="1"/>
</dbReference>
<dbReference type="Gene3D" id="1.20.120.720">
    <property type="entry name" value="Myosin VI head, motor domain, U50 subdomain"/>
    <property type="match status" value="1"/>
</dbReference>
<organism evidence="12 13">
    <name type="scientific">Lichtheimia corymbifera JMRC:FSU:9682</name>
    <dbReference type="NCBI Taxonomy" id="1263082"/>
    <lineage>
        <taxon>Eukaryota</taxon>
        <taxon>Fungi</taxon>
        <taxon>Fungi incertae sedis</taxon>
        <taxon>Mucoromycota</taxon>
        <taxon>Mucoromycotina</taxon>
        <taxon>Mucoromycetes</taxon>
        <taxon>Mucorales</taxon>
        <taxon>Lichtheimiaceae</taxon>
        <taxon>Lichtheimia</taxon>
    </lineage>
</organism>
<feature type="region of interest" description="Disordered" evidence="9">
    <location>
        <begin position="901"/>
        <end position="924"/>
    </location>
</feature>
<dbReference type="PANTHER" id="PTHR13140:SF857">
    <property type="entry name" value="MYOSIN-11"/>
    <property type="match status" value="1"/>
</dbReference>
<keyword evidence="6 8" id="KW-0505">Motor protein</keyword>
<dbReference type="GO" id="GO:0005524">
    <property type="term" value="F:ATP binding"/>
    <property type="evidence" value="ECO:0007669"/>
    <property type="project" value="UniProtKB-UniRule"/>
</dbReference>
<evidence type="ECO:0000256" key="2">
    <source>
        <dbReference type="ARBA" id="ARBA00022741"/>
    </source>
</evidence>
<evidence type="ECO:0000256" key="9">
    <source>
        <dbReference type="SAM" id="MobiDB-lite"/>
    </source>
</evidence>
<feature type="domain" description="Myosin N-terminal SH3-like" evidence="11">
    <location>
        <begin position="50"/>
        <end position="99"/>
    </location>
</feature>
<keyword evidence="2 8" id="KW-0547">Nucleotide-binding</keyword>
<dbReference type="PROSITE" id="PS51456">
    <property type="entry name" value="MYOSIN_MOTOR"/>
    <property type="match status" value="1"/>
</dbReference>
<dbReference type="Gene3D" id="4.10.270.10">
    <property type="entry name" value="Myosin, subunit A"/>
    <property type="match status" value="1"/>
</dbReference>
<dbReference type="SUPFAM" id="SSF52540">
    <property type="entry name" value="P-loop containing nucleoside triphosphate hydrolases"/>
    <property type="match status" value="1"/>
</dbReference>
<proteinExistence type="inferred from homology"/>
<dbReference type="AlphaFoldDB" id="A0A068SBN6"/>
<dbReference type="Gene3D" id="1.20.58.530">
    <property type="match status" value="1"/>
</dbReference>
<dbReference type="EMBL" id="CBTN010000067">
    <property type="protein sequence ID" value="CDH59257.1"/>
    <property type="molecule type" value="Genomic_DNA"/>
</dbReference>
<evidence type="ECO:0000256" key="8">
    <source>
        <dbReference type="PROSITE-ProRule" id="PRU00782"/>
    </source>
</evidence>
<dbReference type="PANTHER" id="PTHR13140">
    <property type="entry name" value="MYOSIN"/>
    <property type="match status" value="1"/>
</dbReference>
<keyword evidence="5 8" id="KW-0518">Myosin</keyword>
<keyword evidence="4" id="KW-0175">Coiled coil</keyword>
<comment type="caution">
    <text evidence="12">The sequence shown here is derived from an EMBL/GenBank/DDBJ whole genome shotgun (WGS) entry which is preliminary data.</text>
</comment>
<comment type="similarity">
    <text evidence="1 8">Belongs to the TRAFAC class myosin-kinesin ATPase superfamily. Myosin family.</text>
</comment>
<dbReference type="Gene3D" id="1.10.10.820">
    <property type="match status" value="1"/>
</dbReference>
<evidence type="ECO:0000256" key="1">
    <source>
        <dbReference type="ARBA" id="ARBA00008314"/>
    </source>
</evidence>
<evidence type="ECO:0000256" key="4">
    <source>
        <dbReference type="ARBA" id="ARBA00023054"/>
    </source>
</evidence>
<dbReference type="Pfam" id="PF00063">
    <property type="entry name" value="Myosin_head"/>
    <property type="match status" value="1"/>
</dbReference>
<dbReference type="GO" id="GO:0000146">
    <property type="term" value="F:microfilament motor activity"/>
    <property type="evidence" value="ECO:0007669"/>
    <property type="project" value="TreeGrafter"/>
</dbReference>
<dbReference type="PROSITE" id="PS50096">
    <property type="entry name" value="IQ"/>
    <property type="match status" value="1"/>
</dbReference>
<evidence type="ECO:0000313" key="13">
    <source>
        <dbReference type="Proteomes" id="UP000027586"/>
    </source>
</evidence>
<dbReference type="SUPFAM" id="SSF90257">
    <property type="entry name" value="Myosin rod fragments"/>
    <property type="match status" value="1"/>
</dbReference>
<dbReference type="GO" id="GO:0016020">
    <property type="term" value="C:membrane"/>
    <property type="evidence" value="ECO:0007669"/>
    <property type="project" value="TreeGrafter"/>
</dbReference>
<feature type="compositionally biased region" description="Basic and acidic residues" evidence="9">
    <location>
        <begin position="910"/>
        <end position="924"/>
    </location>
</feature>
<feature type="domain" description="Myosin motor" evidence="10">
    <location>
        <begin position="103"/>
        <end position="805"/>
    </location>
</feature>
<feature type="region of interest" description="Disordered" evidence="9">
    <location>
        <begin position="1045"/>
        <end position="1082"/>
    </location>
</feature>
<evidence type="ECO:0000256" key="6">
    <source>
        <dbReference type="ARBA" id="ARBA00023175"/>
    </source>
</evidence>
<keyword evidence="7 8" id="KW-0009">Actin-binding</keyword>